<dbReference type="PANTHER" id="PTHR30258:SF2">
    <property type="entry name" value="COMG OPERON PROTEIN 1"/>
    <property type="match status" value="1"/>
</dbReference>
<proteinExistence type="inferred from homology"/>
<dbReference type="GO" id="GO:0005524">
    <property type="term" value="F:ATP binding"/>
    <property type="evidence" value="ECO:0007669"/>
    <property type="project" value="UniProtKB-KW"/>
</dbReference>
<protein>
    <submittedName>
        <fullName evidence="4">Type II secretory pathway protein</fullName>
    </submittedName>
</protein>
<keyword evidence="3" id="KW-0067">ATP-binding</keyword>
<dbReference type="InterPro" id="IPR047667">
    <property type="entry name" value="ATPase_ComGA"/>
</dbReference>
<gene>
    <name evidence="4" type="ORF">ATX59_06200</name>
</gene>
<comment type="caution">
    <text evidence="4">The sequence shown here is derived from an EMBL/GenBank/DDBJ whole genome shotgun (WGS) entry which is preliminary data.</text>
</comment>
<dbReference type="PROSITE" id="PS00662">
    <property type="entry name" value="T2SP_E"/>
    <property type="match status" value="1"/>
</dbReference>
<dbReference type="NCBIfam" id="NF041000">
    <property type="entry name" value="ATPase_ComGA"/>
    <property type="match status" value="1"/>
</dbReference>
<accession>A0A483B4B2</accession>
<dbReference type="EMBL" id="MLOK01000045">
    <property type="protein sequence ID" value="OIM21026.1"/>
    <property type="molecule type" value="Genomic_DNA"/>
</dbReference>
<dbReference type="CDD" id="cd01129">
    <property type="entry name" value="PulE-GspE-like"/>
    <property type="match status" value="1"/>
</dbReference>
<dbReference type="PANTHER" id="PTHR30258">
    <property type="entry name" value="TYPE II SECRETION SYSTEM PROTEIN GSPE-RELATED"/>
    <property type="match status" value="1"/>
</dbReference>
<reference evidence="4 5" key="1">
    <citation type="journal article" date="2016" name="BMC Genomics">
        <title>Consensus pan-genome assembly of the specialised wine bacterium Oenococcus oeni.</title>
        <authorList>
            <person name="Sternes P.R."/>
            <person name="Borneman A.R."/>
        </authorList>
    </citation>
    <scope>NUCLEOTIDE SEQUENCE [LARGE SCALE GENOMIC DNA]</scope>
    <source>
        <strain evidence="4 5">AWRIB661</strain>
    </source>
</reference>
<name>A0A483B4B2_OENOE</name>
<dbReference type="Gene3D" id="3.30.450.90">
    <property type="match status" value="1"/>
</dbReference>
<dbReference type="AlphaFoldDB" id="A0A483B4B2"/>
<evidence type="ECO:0000256" key="3">
    <source>
        <dbReference type="ARBA" id="ARBA00022840"/>
    </source>
</evidence>
<evidence type="ECO:0000313" key="4">
    <source>
        <dbReference type="EMBL" id="OIM21026.1"/>
    </source>
</evidence>
<sequence length="324" mass="36956">MQNYFKSLLKEAVDSNSTDIYLLPDEEHYQIKFHDGSRPRSFRIISQLIATKLFSFLKFRAQMNITENRRPQMGSMDWSLDKQNLSLRISTVGDFKNQETMVIRILYDREIHNLVWLKKEQFSHLKQIIPSQGLVVVAGPTGSGKTSTIHELLREYASDKLVLTIEDPVEIKNSRFVQLQVNQHASMTYLDLIKVALRHHPDILLIGEIRDSQTAQATIQAALSGHLVFSTIHANSASTVGNRLLELGVDKTLLKDVLKVTIYQRLLQQVNGSLAAIADWKEDWQILDQPTSDFGSSWKEVLDGAFKSKRISSKVYEEYKKIAA</sequence>
<dbReference type="Pfam" id="PF00437">
    <property type="entry name" value="T2SSE"/>
    <property type="match status" value="1"/>
</dbReference>
<dbReference type="RefSeq" id="WP_071448988.1">
    <property type="nucleotide sequence ID" value="NZ_MLMO01000101.1"/>
</dbReference>
<organism evidence="4 5">
    <name type="scientific">Oenococcus oeni</name>
    <name type="common">Leuconostoc oenos</name>
    <dbReference type="NCBI Taxonomy" id="1247"/>
    <lineage>
        <taxon>Bacteria</taxon>
        <taxon>Bacillati</taxon>
        <taxon>Bacillota</taxon>
        <taxon>Bacilli</taxon>
        <taxon>Lactobacillales</taxon>
        <taxon>Lactobacillaceae</taxon>
        <taxon>Oenococcus</taxon>
    </lineage>
</organism>
<dbReference type="InterPro" id="IPR027417">
    <property type="entry name" value="P-loop_NTPase"/>
</dbReference>
<comment type="similarity">
    <text evidence="1">Belongs to the GSP E family.</text>
</comment>
<evidence type="ECO:0000313" key="5">
    <source>
        <dbReference type="Proteomes" id="UP000181728"/>
    </source>
</evidence>
<evidence type="ECO:0000256" key="1">
    <source>
        <dbReference type="ARBA" id="ARBA00006611"/>
    </source>
</evidence>
<keyword evidence="2" id="KW-0547">Nucleotide-binding</keyword>
<dbReference type="GO" id="GO:0005886">
    <property type="term" value="C:plasma membrane"/>
    <property type="evidence" value="ECO:0007669"/>
    <property type="project" value="TreeGrafter"/>
</dbReference>
<dbReference type="Gene3D" id="3.40.50.300">
    <property type="entry name" value="P-loop containing nucleotide triphosphate hydrolases"/>
    <property type="match status" value="1"/>
</dbReference>
<dbReference type="GO" id="GO:0016887">
    <property type="term" value="F:ATP hydrolysis activity"/>
    <property type="evidence" value="ECO:0007669"/>
    <property type="project" value="TreeGrafter"/>
</dbReference>
<dbReference type="SUPFAM" id="SSF52540">
    <property type="entry name" value="P-loop containing nucleoside triphosphate hydrolases"/>
    <property type="match status" value="1"/>
</dbReference>
<dbReference type="Proteomes" id="UP000181728">
    <property type="component" value="Unassembled WGS sequence"/>
</dbReference>
<evidence type="ECO:0000256" key="2">
    <source>
        <dbReference type="ARBA" id="ARBA00022741"/>
    </source>
</evidence>
<dbReference type="InterPro" id="IPR001482">
    <property type="entry name" value="T2SS/T4SS_dom"/>
</dbReference>